<name>A0A7H0I4N7_9ACTN</name>
<dbReference type="RefSeq" id="WP_187744796.1">
    <property type="nucleotide sequence ID" value="NZ_CP060825.1"/>
</dbReference>
<reference evidence="2 3" key="1">
    <citation type="submission" date="2020-08" db="EMBL/GenBank/DDBJ databases">
        <title>A novel species.</title>
        <authorList>
            <person name="Gao J."/>
        </authorList>
    </citation>
    <scope>NUCLEOTIDE SEQUENCE [LARGE SCALE GENOMIC DNA]</scope>
    <source>
        <strain evidence="2 3">CRPJ-33</strain>
    </source>
</reference>
<dbReference type="KEGG" id="sgj:IAG43_19805"/>
<protein>
    <submittedName>
        <fullName evidence="2">Uncharacterized protein</fullName>
    </submittedName>
</protein>
<dbReference type="EMBL" id="CP060825">
    <property type="protein sequence ID" value="QNP67753.1"/>
    <property type="molecule type" value="Genomic_DNA"/>
</dbReference>
<dbReference type="Proteomes" id="UP000516230">
    <property type="component" value="Chromosome"/>
</dbReference>
<accession>A0A7H0I4N7</accession>
<proteinExistence type="predicted"/>
<feature type="compositionally biased region" description="Low complexity" evidence="1">
    <location>
        <begin position="41"/>
        <end position="79"/>
    </location>
</feature>
<feature type="region of interest" description="Disordered" evidence="1">
    <location>
        <begin position="1"/>
        <end position="89"/>
    </location>
</feature>
<feature type="compositionally biased region" description="Gly residues" evidence="1">
    <location>
        <begin position="80"/>
        <end position="89"/>
    </location>
</feature>
<evidence type="ECO:0000313" key="2">
    <source>
        <dbReference type="EMBL" id="QNP67753.1"/>
    </source>
</evidence>
<keyword evidence="3" id="KW-1185">Reference proteome</keyword>
<evidence type="ECO:0000256" key="1">
    <source>
        <dbReference type="SAM" id="MobiDB-lite"/>
    </source>
</evidence>
<evidence type="ECO:0000313" key="3">
    <source>
        <dbReference type="Proteomes" id="UP000516230"/>
    </source>
</evidence>
<sequence length="285" mass="29538">MTVQPPSGNPFAAQPGQPAQPAPGNPYAAVPPQTSGNPFAQGQPQGQPQGRPQTSGNPFAQGQPQGQPQNSGNPFAPGAPQGGPGGMPGGCQFCGSVPAAEATVRARQGMIIANRTQKVEGHFCRSCGMAVHRELSAKTLLQGWWSVQSFLLTPFTLIGNLSARGKFRKLAEPSGGFQQPMVPGKPIMRRAAAVGVLIPLALAGAVVTAVVMDDSAGTASAGDCVRNNGTTISPDIAVVECGSAEAQFKVAERHDGTAQCDRNRYSEYREYGGSSDFTLCLEPLP</sequence>
<organism evidence="2 3">
    <name type="scientific">Streptomyces genisteinicus</name>
    <dbReference type="NCBI Taxonomy" id="2768068"/>
    <lineage>
        <taxon>Bacteria</taxon>
        <taxon>Bacillati</taxon>
        <taxon>Actinomycetota</taxon>
        <taxon>Actinomycetes</taxon>
        <taxon>Kitasatosporales</taxon>
        <taxon>Streptomycetaceae</taxon>
        <taxon>Streptomyces</taxon>
    </lineage>
</organism>
<gene>
    <name evidence="2" type="ORF">IAG43_19805</name>
</gene>
<dbReference type="AlphaFoldDB" id="A0A7H0I4N7"/>